<evidence type="ECO:0000256" key="5">
    <source>
        <dbReference type="SAM" id="MobiDB-lite"/>
    </source>
</evidence>
<dbReference type="EMBL" id="FTOF01000008">
    <property type="protein sequence ID" value="SIS49006.1"/>
    <property type="molecule type" value="Genomic_DNA"/>
</dbReference>
<dbReference type="Pfam" id="PF01083">
    <property type="entry name" value="Cutinase"/>
    <property type="match status" value="1"/>
</dbReference>
<accession>A0A1N7JIC8</accession>
<dbReference type="InterPro" id="IPR000675">
    <property type="entry name" value="Cutinase/axe"/>
</dbReference>
<evidence type="ECO:0000313" key="6">
    <source>
        <dbReference type="EMBL" id="SIS49006.1"/>
    </source>
</evidence>
<dbReference type="Gene3D" id="3.40.50.1820">
    <property type="entry name" value="alpha/beta hydrolase"/>
    <property type="match status" value="1"/>
</dbReference>
<keyword evidence="3" id="KW-0378">Hydrolase</keyword>
<dbReference type="STRING" id="1161099.SAMN05444817_10858"/>
<keyword evidence="2" id="KW-0719">Serine esterase</keyword>
<dbReference type="SUPFAM" id="SSF53474">
    <property type="entry name" value="alpha/beta-Hydrolases"/>
    <property type="match status" value="1"/>
</dbReference>
<keyword evidence="7" id="KW-1185">Reference proteome</keyword>
<gene>
    <name evidence="6" type="ORF">SAMN05444817_10858</name>
</gene>
<evidence type="ECO:0000256" key="3">
    <source>
        <dbReference type="ARBA" id="ARBA00022801"/>
    </source>
</evidence>
<dbReference type="Proteomes" id="UP000186292">
    <property type="component" value="Unassembled WGS sequence"/>
</dbReference>
<dbReference type="PANTHER" id="PTHR33630:SF9">
    <property type="entry name" value="CUTINASE 4"/>
    <property type="match status" value="1"/>
</dbReference>
<evidence type="ECO:0000256" key="2">
    <source>
        <dbReference type="ARBA" id="ARBA00022487"/>
    </source>
</evidence>
<dbReference type="PANTHER" id="PTHR33630">
    <property type="entry name" value="CUTINASE RV1984C-RELATED-RELATED"/>
    <property type="match status" value="1"/>
</dbReference>
<name>A0A1N7JIC8_9CORY</name>
<dbReference type="OrthoDB" id="4423762at2"/>
<keyword evidence="4" id="KW-1015">Disulfide bond</keyword>
<feature type="region of interest" description="Disordered" evidence="5">
    <location>
        <begin position="30"/>
        <end position="49"/>
    </location>
</feature>
<sequence length="310" mass="33231">MRTRRILTIIAALAVLGVIAFGAAQWLGPGESPEPPLSPGPRETKAQEPDWCPAVEVISAPGTWESSKNDDPFVPQANPKSFMLSITQPLQEQYDINHVRVWTLPYTAQFKNIQTSHGRKEMSYDDSRNEGTDRMNAELRFIDETCPSTEFILAGFSQGAVIVGDIASDIGNHRGVVAPEKIRGAIMIADGRRENGVGINPGNPLGGIGAEIALEPLNRVVQAVVPGATMRGPRDGGFGALNDRAIEICSPADTVCDAPQDVGNALGRARELVAANGVHAMYASNPNVIPGSTASQWSVEWIRESIDSKN</sequence>
<dbReference type="SMART" id="SM01110">
    <property type="entry name" value="Cutinase"/>
    <property type="match status" value="1"/>
</dbReference>
<comment type="similarity">
    <text evidence="1">Belongs to the cutinase family.</text>
</comment>
<protein>
    <submittedName>
        <fullName evidence="6">Cutinase</fullName>
    </submittedName>
</protein>
<dbReference type="RefSeq" id="WP_076599494.1">
    <property type="nucleotide sequence ID" value="NZ_CP046976.1"/>
</dbReference>
<reference evidence="7" key="1">
    <citation type="submission" date="2017-01" db="EMBL/GenBank/DDBJ databases">
        <authorList>
            <person name="Varghese N."/>
            <person name="Submissions S."/>
        </authorList>
    </citation>
    <scope>NUCLEOTIDE SEQUENCE [LARGE SCALE GENOMIC DNA]</scope>
    <source>
        <strain evidence="7">DSM 44531</strain>
    </source>
</reference>
<proteinExistence type="inferred from homology"/>
<evidence type="ECO:0000313" key="7">
    <source>
        <dbReference type="Proteomes" id="UP000186292"/>
    </source>
</evidence>
<evidence type="ECO:0000256" key="1">
    <source>
        <dbReference type="ARBA" id="ARBA00007534"/>
    </source>
</evidence>
<organism evidence="6 7">
    <name type="scientific">Corynebacterium appendicis CIP 107643</name>
    <dbReference type="NCBI Taxonomy" id="1161099"/>
    <lineage>
        <taxon>Bacteria</taxon>
        <taxon>Bacillati</taxon>
        <taxon>Actinomycetota</taxon>
        <taxon>Actinomycetes</taxon>
        <taxon>Mycobacteriales</taxon>
        <taxon>Corynebacteriaceae</taxon>
        <taxon>Corynebacterium</taxon>
    </lineage>
</organism>
<dbReference type="GO" id="GO:0052689">
    <property type="term" value="F:carboxylic ester hydrolase activity"/>
    <property type="evidence" value="ECO:0007669"/>
    <property type="project" value="UniProtKB-KW"/>
</dbReference>
<evidence type="ECO:0000256" key="4">
    <source>
        <dbReference type="ARBA" id="ARBA00023157"/>
    </source>
</evidence>
<dbReference type="InterPro" id="IPR029058">
    <property type="entry name" value="AB_hydrolase_fold"/>
</dbReference>
<dbReference type="AlphaFoldDB" id="A0A1N7JIC8"/>